<keyword evidence="1" id="KW-0732">Signal</keyword>
<evidence type="ECO:0000313" key="3">
    <source>
        <dbReference type="Proteomes" id="UP000179037"/>
    </source>
</evidence>
<feature type="signal peptide" evidence="1">
    <location>
        <begin position="1"/>
        <end position="25"/>
    </location>
</feature>
<comment type="caution">
    <text evidence="2">The sequence shown here is derived from an EMBL/GenBank/DDBJ whole genome shotgun (WGS) entry which is preliminary data.</text>
</comment>
<dbReference type="Proteomes" id="UP000179037">
    <property type="component" value="Unassembled WGS sequence"/>
</dbReference>
<accession>A0A1F6TZJ4</accession>
<dbReference type="AlphaFoldDB" id="A0A1F6TZJ4"/>
<feature type="chain" id="PRO_5009526905" description="Cytochrome c domain-containing protein" evidence="1">
    <location>
        <begin position="26"/>
        <end position="405"/>
    </location>
</feature>
<organism evidence="2 3">
    <name type="scientific">Candidatus Muproteobacteria bacterium RIFCSPLOWO2_01_FULL_60_18</name>
    <dbReference type="NCBI Taxonomy" id="1817768"/>
    <lineage>
        <taxon>Bacteria</taxon>
        <taxon>Pseudomonadati</taxon>
        <taxon>Pseudomonadota</taxon>
        <taxon>Candidatus Muproteobacteria</taxon>
    </lineage>
</organism>
<reference evidence="2 3" key="1">
    <citation type="journal article" date="2016" name="Nat. Commun.">
        <title>Thousands of microbial genomes shed light on interconnected biogeochemical processes in an aquifer system.</title>
        <authorList>
            <person name="Anantharaman K."/>
            <person name="Brown C.T."/>
            <person name="Hug L.A."/>
            <person name="Sharon I."/>
            <person name="Castelle C.J."/>
            <person name="Probst A.J."/>
            <person name="Thomas B.C."/>
            <person name="Singh A."/>
            <person name="Wilkins M.J."/>
            <person name="Karaoz U."/>
            <person name="Brodie E.L."/>
            <person name="Williams K.H."/>
            <person name="Hubbard S.S."/>
            <person name="Banfield J.F."/>
        </authorList>
    </citation>
    <scope>NUCLEOTIDE SEQUENCE [LARGE SCALE GENOMIC DNA]</scope>
</reference>
<evidence type="ECO:0000256" key="1">
    <source>
        <dbReference type="SAM" id="SignalP"/>
    </source>
</evidence>
<gene>
    <name evidence="2" type="ORF">A3A87_05535</name>
</gene>
<sequence length="405" mass="42733">MKTRDIVASLAVLLVSNLWSTSASAVPAFSRQTGQACASCHFQHYPALNAYGRAFKAGAYTQTGGQSMVQGDDLSIPVVLNASLITKIRYQRTNGSDKTVATNTGELQFPDEAALLIGGRAYDNIGFLLEASLTSIHADHNFGSFKTHFNNPGESGNFGAVVFSTDAGGAGYGFELLNTGAVRFQRITEDRTATSAQQFIGLGSGAAEGVAFVASSAKGFVNATFWTPDHGSVAVSGLAHYLRAALTPQLGGWDTGFGAQYFGGKAKRTTTGLADDKDAKGWAVDAQAQGMIGAKPTGFYFTYGKAKPSTTNVFNTAVNDKKAWSILGEVGVMPSRGTLMLGYRNGDNGAATRNKDNALLVGGTWMVAQNIELQLSHTRYSGNKYDDPEPAAGDALTTLMLFMGF</sequence>
<dbReference type="STRING" id="1817768.A3A87_05535"/>
<evidence type="ECO:0008006" key="4">
    <source>
        <dbReference type="Google" id="ProtNLM"/>
    </source>
</evidence>
<protein>
    <recommendedName>
        <fullName evidence="4">Cytochrome c domain-containing protein</fullName>
    </recommendedName>
</protein>
<name>A0A1F6TZJ4_9PROT</name>
<dbReference type="EMBL" id="MFTC01000067">
    <property type="protein sequence ID" value="OGI50520.1"/>
    <property type="molecule type" value="Genomic_DNA"/>
</dbReference>
<proteinExistence type="predicted"/>
<evidence type="ECO:0000313" key="2">
    <source>
        <dbReference type="EMBL" id="OGI50520.1"/>
    </source>
</evidence>